<organism evidence="2 3">
    <name type="scientific">Phytophthora megakarya</name>
    <dbReference type="NCBI Taxonomy" id="4795"/>
    <lineage>
        <taxon>Eukaryota</taxon>
        <taxon>Sar</taxon>
        <taxon>Stramenopiles</taxon>
        <taxon>Oomycota</taxon>
        <taxon>Peronosporomycetes</taxon>
        <taxon>Peronosporales</taxon>
        <taxon>Peronosporaceae</taxon>
        <taxon>Phytophthora</taxon>
    </lineage>
</organism>
<name>A0A225V0I7_9STRA</name>
<gene>
    <name evidence="2" type="ORF">PHMEG_00029671</name>
</gene>
<dbReference type="OrthoDB" id="94159at2759"/>
<feature type="compositionally biased region" description="Acidic residues" evidence="1">
    <location>
        <begin position="284"/>
        <end position="297"/>
    </location>
</feature>
<protein>
    <submittedName>
        <fullName evidence="2">Uncharacterized protein</fullName>
    </submittedName>
</protein>
<keyword evidence="3" id="KW-1185">Reference proteome</keyword>
<feature type="region of interest" description="Disordered" evidence="1">
    <location>
        <begin position="267"/>
        <end position="352"/>
    </location>
</feature>
<feature type="compositionally biased region" description="Polar residues" evidence="1">
    <location>
        <begin position="340"/>
        <end position="352"/>
    </location>
</feature>
<comment type="caution">
    <text evidence="2">The sequence shown here is derived from an EMBL/GenBank/DDBJ whole genome shotgun (WGS) entry which is preliminary data.</text>
</comment>
<dbReference type="AlphaFoldDB" id="A0A225V0I7"/>
<accession>A0A225V0I7</accession>
<feature type="compositionally biased region" description="Acidic residues" evidence="1">
    <location>
        <begin position="58"/>
        <end position="67"/>
    </location>
</feature>
<evidence type="ECO:0000256" key="1">
    <source>
        <dbReference type="SAM" id="MobiDB-lite"/>
    </source>
</evidence>
<reference evidence="3" key="1">
    <citation type="submission" date="2017-03" db="EMBL/GenBank/DDBJ databases">
        <title>Phytopthora megakarya and P. palmivora, two closely related causual agents of cacao black pod achieved similar genome size and gene model numbers by different mechanisms.</title>
        <authorList>
            <person name="Ali S."/>
            <person name="Shao J."/>
            <person name="Larry D.J."/>
            <person name="Kronmiller B."/>
            <person name="Shen D."/>
            <person name="Strem M.D."/>
            <person name="Melnick R.L."/>
            <person name="Guiltinan M.J."/>
            <person name="Tyler B.M."/>
            <person name="Meinhardt L.W."/>
            <person name="Bailey B.A."/>
        </authorList>
    </citation>
    <scope>NUCLEOTIDE SEQUENCE [LARGE SCALE GENOMIC DNA]</scope>
    <source>
        <strain evidence="3">zdho120</strain>
    </source>
</reference>
<evidence type="ECO:0000313" key="3">
    <source>
        <dbReference type="Proteomes" id="UP000198211"/>
    </source>
</evidence>
<evidence type="ECO:0000313" key="2">
    <source>
        <dbReference type="EMBL" id="OWY99335.1"/>
    </source>
</evidence>
<sequence length="443" mass="49371">MNFLNHDQTRVNDNWKRLQNLLERFRDGVAPEKSWSSLIAIRAVDDPFAQVSPFATLDTDDSDEEEKDQSGDQDDRAQGKNAKVGRDNEVDLTHQDSGTSEPSSRKTTPTKKQRSSGSSRKVPDQPQLRPSGWAPSADEAHSPSNQLIFLESDVREIMKNEAVVWDTLRPDVILLMRAGIGYQGSIAMLSGDVMTHNLFPPSALADMLASMTFWNRLDESFWTKYVPEKYYLRAELRSNSLHSEGVRPEYWPDLVDADVRVVQEVMDDTSSEHDDVQRDANYNPDDDVDIQDDDDVPGGDSVPSAPKRRRTSISSHSDAPATQSTATTGTPPKHMHSGSLRRQSPLAQVDSSSLTVADTEVAEVPGPRISSWCHYGILMTFTPLSDHTVHQSAGFPDYAPKKAGGIQPLKQRFILADIQALLATEHWMTMFKNRVKLDNALGN</sequence>
<dbReference type="EMBL" id="NBNE01008578">
    <property type="protein sequence ID" value="OWY99335.1"/>
    <property type="molecule type" value="Genomic_DNA"/>
</dbReference>
<feature type="compositionally biased region" description="Polar residues" evidence="1">
    <location>
        <begin position="95"/>
        <end position="107"/>
    </location>
</feature>
<proteinExistence type="predicted"/>
<feature type="compositionally biased region" description="Polar residues" evidence="1">
    <location>
        <begin position="312"/>
        <end position="330"/>
    </location>
</feature>
<feature type="region of interest" description="Disordered" evidence="1">
    <location>
        <begin position="53"/>
        <end position="142"/>
    </location>
</feature>
<feature type="compositionally biased region" description="Basic and acidic residues" evidence="1">
    <location>
        <begin position="68"/>
        <end position="94"/>
    </location>
</feature>
<dbReference type="Proteomes" id="UP000198211">
    <property type="component" value="Unassembled WGS sequence"/>
</dbReference>